<dbReference type="Proteomes" id="UP000244855">
    <property type="component" value="Unassembled WGS sequence"/>
</dbReference>
<protein>
    <submittedName>
        <fullName evidence="2">HET-domain-containing protein</fullName>
    </submittedName>
</protein>
<reference evidence="2 3" key="1">
    <citation type="journal article" date="2018" name="Sci. Rep.">
        <title>Comparative genomics provides insights into the lifestyle and reveals functional heterogeneity of dark septate endophytic fungi.</title>
        <authorList>
            <person name="Knapp D.G."/>
            <person name="Nemeth J.B."/>
            <person name="Barry K."/>
            <person name="Hainaut M."/>
            <person name="Henrissat B."/>
            <person name="Johnson J."/>
            <person name="Kuo A."/>
            <person name="Lim J.H.P."/>
            <person name="Lipzen A."/>
            <person name="Nolan M."/>
            <person name="Ohm R.A."/>
            <person name="Tamas L."/>
            <person name="Grigoriev I.V."/>
            <person name="Spatafora J.W."/>
            <person name="Nagy L.G."/>
            <person name="Kovacs G.M."/>
        </authorList>
    </citation>
    <scope>NUCLEOTIDE SEQUENCE [LARGE SCALE GENOMIC DNA]</scope>
    <source>
        <strain evidence="2 3">DSE2036</strain>
    </source>
</reference>
<dbReference type="Pfam" id="PF06985">
    <property type="entry name" value="HET"/>
    <property type="match status" value="1"/>
</dbReference>
<dbReference type="EMBL" id="KZ805736">
    <property type="protein sequence ID" value="PVH92023.1"/>
    <property type="molecule type" value="Genomic_DNA"/>
</dbReference>
<dbReference type="PANTHER" id="PTHR33112:SF16">
    <property type="entry name" value="HETEROKARYON INCOMPATIBILITY DOMAIN-CONTAINING PROTEIN"/>
    <property type="match status" value="1"/>
</dbReference>
<evidence type="ECO:0000313" key="2">
    <source>
        <dbReference type="EMBL" id="PVH92023.1"/>
    </source>
</evidence>
<dbReference type="STRING" id="97972.A0A2V1D3F9"/>
<evidence type="ECO:0000259" key="1">
    <source>
        <dbReference type="Pfam" id="PF06985"/>
    </source>
</evidence>
<feature type="domain" description="Heterokaryon incompatibility" evidence="1">
    <location>
        <begin position="227"/>
        <end position="385"/>
    </location>
</feature>
<name>A0A2V1D3F9_9PLEO</name>
<keyword evidence="3" id="KW-1185">Reference proteome</keyword>
<gene>
    <name evidence="2" type="ORF">DM02DRAFT_677755</name>
</gene>
<dbReference type="OrthoDB" id="3691074at2759"/>
<evidence type="ECO:0000313" key="3">
    <source>
        <dbReference type="Proteomes" id="UP000244855"/>
    </source>
</evidence>
<organism evidence="2 3">
    <name type="scientific">Periconia macrospinosa</name>
    <dbReference type="NCBI Taxonomy" id="97972"/>
    <lineage>
        <taxon>Eukaryota</taxon>
        <taxon>Fungi</taxon>
        <taxon>Dikarya</taxon>
        <taxon>Ascomycota</taxon>
        <taxon>Pezizomycotina</taxon>
        <taxon>Dothideomycetes</taxon>
        <taxon>Pleosporomycetidae</taxon>
        <taxon>Pleosporales</taxon>
        <taxon>Massarineae</taxon>
        <taxon>Periconiaceae</taxon>
        <taxon>Periconia</taxon>
    </lineage>
</organism>
<dbReference type="AlphaFoldDB" id="A0A2V1D3F9"/>
<proteinExistence type="predicted"/>
<accession>A0A2V1D3F9</accession>
<dbReference type="PANTHER" id="PTHR33112">
    <property type="entry name" value="DOMAIN PROTEIN, PUTATIVE-RELATED"/>
    <property type="match status" value="1"/>
</dbReference>
<dbReference type="InterPro" id="IPR010730">
    <property type="entry name" value="HET"/>
</dbReference>
<sequence length="527" mass="60643">MGGREVIDEDGNARLSFQHAHQNLRQGSLERPDVTMVRLGWAFHDDLPSLPRISKSSRVDCAFCEALRSGIEESLFERSKYYSVRRGRISFTACLSIAKKGVEGLVIEGTFQDSSFRNRVIQIFFPVEADLSKMHHLSTHWNAQTYKRFEGCQTWLGASPARGESYLDSTNVRDIRQCLDRCSNTCHPSEEESYFLPTRLIDIGGAPTCVPRLVSSSDIRKPEKTKYAAVSYCWGSEQDANTHLKTEEASLEIRCSGIPFEKMSPVIKDAIALTKAAGLRYIWIDSICIIQDEPDDWLYESRQSDLIYRHAFITFCALNSHSCHESFLHRSPMVKVPFWSKIREDIKGHYYIRLRPVCDDWKDRSEYDIDRSLSRWVTRGWTFQEEAVCTRMLLFGGSKMHFKCGSYEWSEGEENPKQRSEATLHDKITKLEQGNISAKELLDIYDEWRLAMTLYSKRTTQDKDRLPAISGLARIMAAKIDDEYYAGLWGNDLLRGLCWLSFDGSASHGLKTHLQRIKQRKYIAPSW</sequence>